<dbReference type="OrthoDB" id="2442781at2759"/>
<gene>
    <name evidence="1" type="ORF">C1645_834549</name>
</gene>
<dbReference type="EMBL" id="QKYT01000613">
    <property type="protein sequence ID" value="RIA82953.1"/>
    <property type="molecule type" value="Genomic_DNA"/>
</dbReference>
<sequence length="83" mass="9867">MVRLKQTQQELLKWPLQQQQQYAYISPICNKLSSIHIPFKENDNPITEIEDSRYNTQTYEFSLDYLNKTYNDLVNSHLNSNGN</sequence>
<organism evidence="1 2">
    <name type="scientific">Glomus cerebriforme</name>
    <dbReference type="NCBI Taxonomy" id="658196"/>
    <lineage>
        <taxon>Eukaryota</taxon>
        <taxon>Fungi</taxon>
        <taxon>Fungi incertae sedis</taxon>
        <taxon>Mucoromycota</taxon>
        <taxon>Glomeromycotina</taxon>
        <taxon>Glomeromycetes</taxon>
        <taxon>Glomerales</taxon>
        <taxon>Glomeraceae</taxon>
        <taxon>Glomus</taxon>
    </lineage>
</organism>
<dbReference type="Proteomes" id="UP000265703">
    <property type="component" value="Unassembled WGS sequence"/>
</dbReference>
<keyword evidence="2" id="KW-1185">Reference proteome</keyword>
<evidence type="ECO:0000313" key="1">
    <source>
        <dbReference type="EMBL" id="RIA82953.1"/>
    </source>
</evidence>
<comment type="caution">
    <text evidence="1">The sequence shown here is derived from an EMBL/GenBank/DDBJ whole genome shotgun (WGS) entry which is preliminary data.</text>
</comment>
<accession>A0A397S9D6</accession>
<reference evidence="1 2" key="1">
    <citation type="submission" date="2018-06" db="EMBL/GenBank/DDBJ databases">
        <title>Comparative genomics reveals the genomic features of Rhizophagus irregularis, R. cerebriforme, R. diaphanum and Gigaspora rosea, and their symbiotic lifestyle signature.</title>
        <authorList>
            <person name="Morin E."/>
            <person name="San Clemente H."/>
            <person name="Chen E.C.H."/>
            <person name="De La Providencia I."/>
            <person name="Hainaut M."/>
            <person name="Kuo A."/>
            <person name="Kohler A."/>
            <person name="Murat C."/>
            <person name="Tang N."/>
            <person name="Roy S."/>
            <person name="Loubradou J."/>
            <person name="Henrissat B."/>
            <person name="Grigoriev I.V."/>
            <person name="Corradi N."/>
            <person name="Roux C."/>
            <person name="Martin F.M."/>
        </authorList>
    </citation>
    <scope>NUCLEOTIDE SEQUENCE [LARGE SCALE GENOMIC DNA]</scope>
    <source>
        <strain evidence="1 2">DAOM 227022</strain>
    </source>
</reference>
<evidence type="ECO:0000313" key="2">
    <source>
        <dbReference type="Proteomes" id="UP000265703"/>
    </source>
</evidence>
<name>A0A397S9D6_9GLOM</name>
<dbReference type="AlphaFoldDB" id="A0A397S9D6"/>
<protein>
    <submittedName>
        <fullName evidence="1">Uncharacterized protein</fullName>
    </submittedName>
</protein>
<proteinExistence type="predicted"/>